<reference evidence="3" key="1">
    <citation type="submission" date="2016-10" db="EMBL/GenBank/DDBJ databases">
        <authorList>
            <person name="Varghese N."/>
            <person name="Submissions S."/>
        </authorList>
    </citation>
    <scope>NUCLEOTIDE SEQUENCE [LARGE SCALE GENOMIC DNA]</scope>
    <source>
        <strain evidence="3">DSM 17038</strain>
    </source>
</reference>
<evidence type="ECO:0000313" key="2">
    <source>
        <dbReference type="EMBL" id="SFG06277.1"/>
    </source>
</evidence>
<evidence type="ECO:0000313" key="3">
    <source>
        <dbReference type="Proteomes" id="UP000199337"/>
    </source>
</evidence>
<organism evidence="2 3">
    <name type="scientific">Desulfotruncus arcticus DSM 17038</name>
    <dbReference type="NCBI Taxonomy" id="1121424"/>
    <lineage>
        <taxon>Bacteria</taxon>
        <taxon>Bacillati</taxon>
        <taxon>Bacillota</taxon>
        <taxon>Clostridia</taxon>
        <taxon>Eubacteriales</taxon>
        <taxon>Desulfallaceae</taxon>
        <taxon>Desulfotruncus</taxon>
    </lineage>
</organism>
<keyword evidence="1" id="KW-0472">Membrane</keyword>
<gene>
    <name evidence="2" type="ORF">SAMN05660649_00528</name>
</gene>
<accession>A0A1I2NX93</accession>
<feature type="transmembrane region" description="Helical" evidence="1">
    <location>
        <begin position="22"/>
        <end position="43"/>
    </location>
</feature>
<name>A0A1I2NX93_9FIRM</name>
<dbReference type="AlphaFoldDB" id="A0A1I2NX93"/>
<protein>
    <submittedName>
        <fullName evidence="2">Uncharacterized protein</fullName>
    </submittedName>
</protein>
<sequence length="44" mass="4267">MGYGAGCGAGCGGGAPFFDGSFILFLILILLVFGMGFIGCGGVC</sequence>
<dbReference type="Proteomes" id="UP000199337">
    <property type="component" value="Unassembled WGS sequence"/>
</dbReference>
<dbReference type="EMBL" id="FOOX01000002">
    <property type="protein sequence ID" value="SFG06277.1"/>
    <property type="molecule type" value="Genomic_DNA"/>
</dbReference>
<keyword evidence="1" id="KW-1133">Transmembrane helix</keyword>
<keyword evidence="3" id="KW-1185">Reference proteome</keyword>
<evidence type="ECO:0000256" key="1">
    <source>
        <dbReference type="SAM" id="Phobius"/>
    </source>
</evidence>
<proteinExistence type="predicted"/>
<keyword evidence="1" id="KW-0812">Transmembrane</keyword>